<protein>
    <submittedName>
        <fullName evidence="1">Uncharacterized protein</fullName>
    </submittedName>
</protein>
<gene>
    <name evidence="1" type="ORF">ACFPOU_08360</name>
</gene>
<comment type="caution">
    <text evidence="1">The sequence shown here is derived from an EMBL/GenBank/DDBJ whole genome shotgun (WGS) entry which is preliminary data.</text>
</comment>
<evidence type="ECO:0000313" key="1">
    <source>
        <dbReference type="EMBL" id="MFC5511139.1"/>
    </source>
</evidence>
<proteinExistence type="predicted"/>
<dbReference type="Proteomes" id="UP001596031">
    <property type="component" value="Unassembled WGS sequence"/>
</dbReference>
<evidence type="ECO:0000313" key="2">
    <source>
        <dbReference type="Proteomes" id="UP001596031"/>
    </source>
</evidence>
<dbReference type="EMBL" id="JBHSMS010000026">
    <property type="protein sequence ID" value="MFC5511139.1"/>
    <property type="molecule type" value="Genomic_DNA"/>
</dbReference>
<keyword evidence="2" id="KW-1185">Reference proteome</keyword>
<name>A0ABW0PEQ9_9BURK</name>
<accession>A0ABW0PEQ9</accession>
<reference evidence="2" key="1">
    <citation type="journal article" date="2019" name="Int. J. Syst. Evol. Microbiol.">
        <title>The Global Catalogue of Microorganisms (GCM) 10K type strain sequencing project: providing services to taxonomists for standard genome sequencing and annotation.</title>
        <authorList>
            <consortium name="The Broad Institute Genomics Platform"/>
            <consortium name="The Broad Institute Genome Sequencing Center for Infectious Disease"/>
            <person name="Wu L."/>
            <person name="Ma J."/>
        </authorList>
    </citation>
    <scope>NUCLEOTIDE SEQUENCE [LARGE SCALE GENOMIC DNA]</scope>
    <source>
        <strain evidence="2">CCUG 38813</strain>
    </source>
</reference>
<organism evidence="1 2">
    <name type="scientific">Massilia jejuensis</name>
    <dbReference type="NCBI Taxonomy" id="648894"/>
    <lineage>
        <taxon>Bacteria</taxon>
        <taxon>Pseudomonadati</taxon>
        <taxon>Pseudomonadota</taxon>
        <taxon>Betaproteobacteria</taxon>
        <taxon>Burkholderiales</taxon>
        <taxon>Oxalobacteraceae</taxon>
        <taxon>Telluria group</taxon>
        <taxon>Massilia</taxon>
    </lineage>
</organism>
<sequence length="61" mass="6766">MLKSSLKYAKRVIRMTSMLRSGTVRWSSYKMGLRPGQMAVLAAGGGFVFCDEATEDMAFPE</sequence>